<evidence type="ECO:0000313" key="2">
    <source>
        <dbReference type="Proteomes" id="UP001174936"/>
    </source>
</evidence>
<reference evidence="1" key="1">
    <citation type="submission" date="2023-06" db="EMBL/GenBank/DDBJ databases">
        <title>Genome-scale phylogeny and comparative genomics of the fungal order Sordariales.</title>
        <authorList>
            <consortium name="Lawrence Berkeley National Laboratory"/>
            <person name="Hensen N."/>
            <person name="Bonometti L."/>
            <person name="Westerberg I."/>
            <person name="Brannstrom I.O."/>
            <person name="Guillou S."/>
            <person name="Cros-Aarteil S."/>
            <person name="Calhoun S."/>
            <person name="Haridas S."/>
            <person name="Kuo A."/>
            <person name="Mondo S."/>
            <person name="Pangilinan J."/>
            <person name="Riley R."/>
            <person name="Labutti K."/>
            <person name="Andreopoulos B."/>
            <person name="Lipzen A."/>
            <person name="Chen C."/>
            <person name="Yanf M."/>
            <person name="Daum C."/>
            <person name="Ng V."/>
            <person name="Clum A."/>
            <person name="Steindorff A."/>
            <person name="Ohm R."/>
            <person name="Martin F."/>
            <person name="Silar P."/>
            <person name="Natvig D."/>
            <person name="Lalanne C."/>
            <person name="Gautier V."/>
            <person name="Ament-Velasquez S.L."/>
            <person name="Kruys A."/>
            <person name="Hutchinson M.I."/>
            <person name="Powell A.J."/>
            <person name="Barry K."/>
            <person name="Miller A.N."/>
            <person name="Grigoriev I.V."/>
            <person name="Debuchy R."/>
            <person name="Gladieux P."/>
            <person name="Thoren M.H."/>
            <person name="Johannesson H."/>
        </authorList>
    </citation>
    <scope>NUCLEOTIDE SEQUENCE</scope>
    <source>
        <strain evidence="1">SMH2532-1</strain>
    </source>
</reference>
<sequence length="421" mass="47352">MHSAATPQKHVSGDHEIQRLAQLCLPRWYDRIESVVVRPERPEFAAIMKGQAANPSWARALDQMCQAINSYNGSGQQQKKNRQRARIRLDGKPMSPMDAFFFGLEAFDYPDDKAKPLLGAIALILYDQESSGAPPAYATEESPVHHLPEVRWGASKKLIERMLLIDYGISRFPVYQRGLSALNEMCAYLTEFAERCRAGQLPPLKEWEALNSALLPDCGTELAPEAALALYYYHTNRRDIPEAEPKRGLIGYTGIIQELVDEIPTRGPDRLQRKLSVDVHVLIPKCCSILCREKLTAAAEALAAEHGLLIHAPTVKDVEMPAFDTTHRDGFTKEEREVQRWTFGKYYFPGLPIFFKRPGSRIDERYCEYESTGMLEYSDAENARQLAAAKENSAQDKAREAWVAKYSGSEQSVGKDGETIG</sequence>
<accession>A0AA39XUY0</accession>
<proteinExistence type="predicted"/>
<evidence type="ECO:0000313" key="1">
    <source>
        <dbReference type="EMBL" id="KAK0640709.1"/>
    </source>
</evidence>
<gene>
    <name evidence="1" type="ORF">B0T16DRAFT_460866</name>
</gene>
<keyword evidence="2" id="KW-1185">Reference proteome</keyword>
<dbReference type="EMBL" id="JAULSV010000006">
    <property type="protein sequence ID" value="KAK0640709.1"/>
    <property type="molecule type" value="Genomic_DNA"/>
</dbReference>
<organism evidence="1 2">
    <name type="scientific">Cercophora newfieldiana</name>
    <dbReference type="NCBI Taxonomy" id="92897"/>
    <lineage>
        <taxon>Eukaryota</taxon>
        <taxon>Fungi</taxon>
        <taxon>Dikarya</taxon>
        <taxon>Ascomycota</taxon>
        <taxon>Pezizomycotina</taxon>
        <taxon>Sordariomycetes</taxon>
        <taxon>Sordariomycetidae</taxon>
        <taxon>Sordariales</taxon>
        <taxon>Lasiosphaeriaceae</taxon>
        <taxon>Cercophora</taxon>
    </lineage>
</organism>
<dbReference type="AlphaFoldDB" id="A0AA39XUY0"/>
<name>A0AA39XUY0_9PEZI</name>
<protein>
    <submittedName>
        <fullName evidence="1">Uncharacterized protein</fullName>
    </submittedName>
</protein>
<dbReference type="Proteomes" id="UP001174936">
    <property type="component" value="Unassembled WGS sequence"/>
</dbReference>
<comment type="caution">
    <text evidence="1">The sequence shown here is derived from an EMBL/GenBank/DDBJ whole genome shotgun (WGS) entry which is preliminary data.</text>
</comment>